<keyword evidence="1" id="KW-0472">Membrane</keyword>
<name>A0A381UGF3_9ZZZZ</name>
<keyword evidence="1" id="KW-0812">Transmembrane</keyword>
<protein>
    <submittedName>
        <fullName evidence="2">Uncharacterized protein</fullName>
    </submittedName>
</protein>
<sequence>MTLYSIGCVAVVVGGLSFNLVPLCVEGVKPSQLIKVAIIIFVILIIVAIAAIGSAELYSWYLASSR</sequence>
<reference evidence="2" key="1">
    <citation type="submission" date="2018-05" db="EMBL/GenBank/DDBJ databases">
        <authorList>
            <person name="Lanie J.A."/>
            <person name="Ng W.-L."/>
            <person name="Kazmierczak K.M."/>
            <person name="Andrzejewski T.M."/>
            <person name="Davidsen T.M."/>
            <person name="Wayne K.J."/>
            <person name="Tettelin H."/>
            <person name="Glass J.I."/>
            <person name="Rusch D."/>
            <person name="Podicherti R."/>
            <person name="Tsui H.-C.T."/>
            <person name="Winkler M.E."/>
        </authorList>
    </citation>
    <scope>NUCLEOTIDE SEQUENCE</scope>
</reference>
<gene>
    <name evidence="2" type="ORF">METZ01_LOCUS80140</name>
</gene>
<accession>A0A381UGF3</accession>
<dbReference type="AlphaFoldDB" id="A0A381UGF3"/>
<keyword evidence="1" id="KW-1133">Transmembrane helix</keyword>
<feature type="transmembrane region" description="Helical" evidence="1">
    <location>
        <begin position="6"/>
        <end position="25"/>
    </location>
</feature>
<proteinExistence type="predicted"/>
<evidence type="ECO:0000256" key="1">
    <source>
        <dbReference type="SAM" id="Phobius"/>
    </source>
</evidence>
<feature type="transmembrane region" description="Helical" evidence="1">
    <location>
        <begin position="37"/>
        <end position="61"/>
    </location>
</feature>
<evidence type="ECO:0000313" key="2">
    <source>
        <dbReference type="EMBL" id="SVA27286.1"/>
    </source>
</evidence>
<organism evidence="2">
    <name type="scientific">marine metagenome</name>
    <dbReference type="NCBI Taxonomy" id="408172"/>
    <lineage>
        <taxon>unclassified sequences</taxon>
        <taxon>metagenomes</taxon>
        <taxon>ecological metagenomes</taxon>
    </lineage>
</organism>
<dbReference type="EMBL" id="UINC01006398">
    <property type="protein sequence ID" value="SVA27286.1"/>
    <property type="molecule type" value="Genomic_DNA"/>
</dbReference>